<gene>
    <name evidence="1" type="ORF">BMW23_0361</name>
</gene>
<sequence length="40" mass="4830">MQVLDLQKKDYFVAYFAYLYIDLPVCYDACYNNMINIILK</sequence>
<organism evidence="1">
    <name type="scientific">Bodo saltans virus</name>
    <dbReference type="NCBI Taxonomy" id="2024608"/>
    <lineage>
        <taxon>Viruses</taxon>
        <taxon>Varidnaviria</taxon>
        <taxon>Bamfordvirae</taxon>
        <taxon>Nucleocytoviricota</taxon>
        <taxon>Megaviricetes</taxon>
        <taxon>Imitervirales</taxon>
        <taxon>Mimiviridae</taxon>
        <taxon>Klosneuvirinae</taxon>
        <taxon>Theiavirus</taxon>
        <taxon>Theiavirus salishense</taxon>
    </lineage>
</organism>
<keyword evidence="2" id="KW-1185">Reference proteome</keyword>
<dbReference type="EMBL" id="MF782455">
    <property type="protein sequence ID" value="ATZ80416.1"/>
    <property type="molecule type" value="Genomic_DNA"/>
</dbReference>
<name>A0A2H4UU78_9VIRU</name>
<protein>
    <submittedName>
        <fullName evidence="1">Uncharacterized protein</fullName>
    </submittedName>
</protein>
<dbReference type="Proteomes" id="UP000240325">
    <property type="component" value="Segment"/>
</dbReference>
<evidence type="ECO:0000313" key="1">
    <source>
        <dbReference type="EMBL" id="ATZ80416.1"/>
    </source>
</evidence>
<evidence type="ECO:0000313" key="2">
    <source>
        <dbReference type="Proteomes" id="UP000240325"/>
    </source>
</evidence>
<proteinExistence type="predicted"/>
<reference evidence="1" key="1">
    <citation type="journal article" date="2017" name="Elife">
        <title>The kinetoplastid-infecting Bodo saltans virus (BsV), a window into the most abundant giant viruses in the sea.</title>
        <authorList>
            <person name="Deeg C.M."/>
            <person name="Chow C.-E.T."/>
            <person name="Suttle C.A."/>
        </authorList>
    </citation>
    <scope>NUCLEOTIDE SEQUENCE</scope>
    <source>
        <strain evidence="1">NG1</strain>
    </source>
</reference>
<accession>A0A2H4UU78</accession>